<comment type="caution">
    <text evidence="3">The sequence shown here is derived from an EMBL/GenBank/DDBJ whole genome shotgun (WGS) entry which is preliminary data.</text>
</comment>
<sequence>MRRYATVSTPSRRQLLAAGGGILAAGALAACGGNTGRSSGGGGTGGGTGGASGGSGGGGTISQWYHQYGETGTEQAVKRYAAAYKKATVEVQWIPGNYDQKSAAALLTSSGPDVFEYGNGPTIDMITGKQVVDLTDLYGAAKSDFTASLLDRMTWKGKIYGIPQVVDMQLFVYRKSMLQQAGVKPPETLDDLIAAAAKLTTGKVKGLFLGNDGGAGILAGPVLWSSGHDYLSSDNQPDFANPDVASALGKFHDLFGSGHLLLGAPTDWSDPGAISSGLTAIQWTGLWNFPMLQDKLGDDFGVLPFPAIGGSGKPSVPVGAYASCVSAKAKDVDAAKAFAKWLWVDQTADQLDFAQSYGFHVPARASLIPKATKLKSGEAKTAADYLKTYGHPQTPLLWSPKSATAMTDAVDKIVRSGADPTSSLAGVEKTVKAELKRIGG</sequence>
<dbReference type="PROSITE" id="PS51257">
    <property type="entry name" value="PROKAR_LIPOPROTEIN"/>
    <property type="match status" value="1"/>
</dbReference>
<dbReference type="Gene3D" id="3.40.190.10">
    <property type="entry name" value="Periplasmic binding protein-like II"/>
    <property type="match status" value="1"/>
</dbReference>
<keyword evidence="3" id="KW-0813">Transport</keyword>
<dbReference type="RefSeq" id="WP_246336146.1">
    <property type="nucleotide sequence ID" value="NZ_JACHVQ010000001.1"/>
</dbReference>
<dbReference type="PANTHER" id="PTHR43649">
    <property type="entry name" value="ARABINOSE-BINDING PROTEIN-RELATED"/>
    <property type="match status" value="1"/>
</dbReference>
<name>A0A839N7F2_9MICO</name>
<dbReference type="InterPro" id="IPR006311">
    <property type="entry name" value="TAT_signal"/>
</dbReference>
<gene>
    <name evidence="3" type="ORF">FHU39_000596</name>
</gene>
<dbReference type="PANTHER" id="PTHR43649:SF12">
    <property type="entry name" value="DIACETYLCHITOBIOSE BINDING PROTEIN DASA"/>
    <property type="match status" value="1"/>
</dbReference>
<dbReference type="InterPro" id="IPR006059">
    <property type="entry name" value="SBP"/>
</dbReference>
<evidence type="ECO:0000256" key="1">
    <source>
        <dbReference type="SAM" id="MobiDB-lite"/>
    </source>
</evidence>
<reference evidence="3 4" key="1">
    <citation type="submission" date="2020-08" db="EMBL/GenBank/DDBJ databases">
        <title>Sequencing the genomes of 1000 actinobacteria strains.</title>
        <authorList>
            <person name="Klenk H.-P."/>
        </authorList>
    </citation>
    <scope>NUCLEOTIDE SEQUENCE [LARGE SCALE GENOMIC DNA]</scope>
    <source>
        <strain evidence="3 4">DSM 105369</strain>
    </source>
</reference>
<feature type="signal peptide" evidence="2">
    <location>
        <begin position="1"/>
        <end position="29"/>
    </location>
</feature>
<evidence type="ECO:0000256" key="2">
    <source>
        <dbReference type="SAM" id="SignalP"/>
    </source>
</evidence>
<organism evidence="3 4">
    <name type="scientific">Flexivirga oryzae</name>
    <dbReference type="NCBI Taxonomy" id="1794944"/>
    <lineage>
        <taxon>Bacteria</taxon>
        <taxon>Bacillati</taxon>
        <taxon>Actinomycetota</taxon>
        <taxon>Actinomycetes</taxon>
        <taxon>Micrococcales</taxon>
        <taxon>Dermacoccaceae</taxon>
        <taxon>Flexivirga</taxon>
    </lineage>
</organism>
<evidence type="ECO:0000313" key="3">
    <source>
        <dbReference type="EMBL" id="MBB2890612.1"/>
    </source>
</evidence>
<dbReference type="EMBL" id="JACHVQ010000001">
    <property type="protein sequence ID" value="MBB2890612.1"/>
    <property type="molecule type" value="Genomic_DNA"/>
</dbReference>
<protein>
    <submittedName>
        <fullName evidence="3">Multiple sugar transport system substrate-binding protein</fullName>
    </submittedName>
</protein>
<keyword evidence="2" id="KW-0732">Signal</keyword>
<dbReference type="SUPFAM" id="SSF53850">
    <property type="entry name" value="Periplasmic binding protein-like II"/>
    <property type="match status" value="1"/>
</dbReference>
<dbReference type="PROSITE" id="PS51318">
    <property type="entry name" value="TAT"/>
    <property type="match status" value="1"/>
</dbReference>
<proteinExistence type="predicted"/>
<keyword evidence="3" id="KW-0762">Sugar transport</keyword>
<feature type="region of interest" description="Disordered" evidence="1">
    <location>
        <begin position="37"/>
        <end position="56"/>
    </location>
</feature>
<accession>A0A839N7F2</accession>
<dbReference type="InterPro" id="IPR050490">
    <property type="entry name" value="Bact_solute-bd_prot1"/>
</dbReference>
<dbReference type="Pfam" id="PF13416">
    <property type="entry name" value="SBP_bac_8"/>
    <property type="match status" value="1"/>
</dbReference>
<dbReference type="CDD" id="cd13585">
    <property type="entry name" value="PBP2_TMBP_like"/>
    <property type="match status" value="1"/>
</dbReference>
<dbReference type="AlphaFoldDB" id="A0A839N7F2"/>
<keyword evidence="4" id="KW-1185">Reference proteome</keyword>
<evidence type="ECO:0000313" key="4">
    <source>
        <dbReference type="Proteomes" id="UP000559182"/>
    </source>
</evidence>
<dbReference type="Proteomes" id="UP000559182">
    <property type="component" value="Unassembled WGS sequence"/>
</dbReference>
<feature type="chain" id="PRO_5032690420" evidence="2">
    <location>
        <begin position="30"/>
        <end position="440"/>
    </location>
</feature>